<dbReference type="EMBL" id="WXFA01000064">
    <property type="protein sequence ID" value="MBM3096000.1"/>
    <property type="molecule type" value="Genomic_DNA"/>
</dbReference>
<keyword evidence="1" id="KW-0547">Nucleotide-binding</keyword>
<evidence type="ECO:0000256" key="1">
    <source>
        <dbReference type="ARBA" id="ARBA00022741"/>
    </source>
</evidence>
<dbReference type="InterPro" id="IPR050107">
    <property type="entry name" value="ABC_carbohydrate_import_ATPase"/>
</dbReference>
<dbReference type="Pfam" id="PF00005">
    <property type="entry name" value="ABC_tran"/>
    <property type="match status" value="1"/>
</dbReference>
<dbReference type="PANTHER" id="PTHR43790">
    <property type="entry name" value="CARBOHYDRATE TRANSPORT ATP-BINDING PROTEIN MG119-RELATED"/>
    <property type="match status" value="1"/>
</dbReference>
<evidence type="ECO:0000313" key="4">
    <source>
        <dbReference type="EMBL" id="MBM3096000.1"/>
    </source>
</evidence>
<feature type="domain" description="ABC transporter" evidence="3">
    <location>
        <begin position="9"/>
        <end position="250"/>
    </location>
</feature>
<dbReference type="GO" id="GO:0005524">
    <property type="term" value="F:ATP binding"/>
    <property type="evidence" value="ECO:0007669"/>
    <property type="project" value="UniProtKB-KW"/>
</dbReference>
<name>A0AAW4FXL4_9HYPH</name>
<evidence type="ECO:0000259" key="3">
    <source>
        <dbReference type="PROSITE" id="PS50893"/>
    </source>
</evidence>
<dbReference type="InterPro" id="IPR027417">
    <property type="entry name" value="P-loop_NTPase"/>
</dbReference>
<proteinExistence type="predicted"/>
<sequence length="251" mass="26867">MPLTSTPIVEAVGVAKHYGGVIALSGANLRVMPGEVVAIVGDNGAGKSTFVKILSGAQPATEGKLLVSGREVIFHRPSDAREAGIETVYQDLSLAEHLDVLTNLFLGREEFYFKFGGLSILNRRKMTARAEELLNEIGVNVPGVRDIVGGLSGGQRQGVAIARAAGWGSQLIIMDEPTAALGVQETAHVHDIIRALQSRGVAVLLVSHNMKQVMELSSRVYVFRRGRIAAELQTPRTTTDEIISYITGARA</sequence>
<dbReference type="InterPro" id="IPR003593">
    <property type="entry name" value="AAA+_ATPase"/>
</dbReference>
<keyword evidence="5" id="KW-1185">Reference proteome</keyword>
<dbReference type="CDD" id="cd03216">
    <property type="entry name" value="ABC_Carb_Monos_I"/>
    <property type="match status" value="1"/>
</dbReference>
<dbReference type="Gene3D" id="3.40.50.300">
    <property type="entry name" value="P-loop containing nucleotide triphosphate hydrolases"/>
    <property type="match status" value="1"/>
</dbReference>
<evidence type="ECO:0000256" key="2">
    <source>
        <dbReference type="ARBA" id="ARBA00022840"/>
    </source>
</evidence>
<dbReference type="AlphaFoldDB" id="A0AAW4FXL4"/>
<dbReference type="PANTHER" id="PTHR43790:SF8">
    <property type="entry name" value="SUGAR ABC TRANSPORTER ATP-BINDING PROTEIN"/>
    <property type="match status" value="1"/>
</dbReference>
<dbReference type="SUPFAM" id="SSF52540">
    <property type="entry name" value="P-loop containing nucleoside triphosphate hydrolases"/>
    <property type="match status" value="1"/>
</dbReference>
<keyword evidence="2 4" id="KW-0067">ATP-binding</keyword>
<reference evidence="4 5" key="1">
    <citation type="submission" date="2020-01" db="EMBL/GenBank/DDBJ databases">
        <title>Draft genome assembly of Ensifer adhaerens T173.</title>
        <authorList>
            <person name="Craig J.E."/>
            <person name="Stinchcombe J.R."/>
        </authorList>
    </citation>
    <scope>NUCLEOTIDE SEQUENCE [LARGE SCALE GENOMIC DNA]</scope>
    <source>
        <strain evidence="4 5">T173</strain>
    </source>
</reference>
<dbReference type="Proteomes" id="UP000744980">
    <property type="component" value="Unassembled WGS sequence"/>
</dbReference>
<dbReference type="InterPro" id="IPR003439">
    <property type="entry name" value="ABC_transporter-like_ATP-bd"/>
</dbReference>
<comment type="caution">
    <text evidence="4">The sequence shown here is derived from an EMBL/GenBank/DDBJ whole genome shotgun (WGS) entry which is preliminary data.</text>
</comment>
<dbReference type="SMART" id="SM00382">
    <property type="entry name" value="AAA"/>
    <property type="match status" value="1"/>
</dbReference>
<gene>
    <name evidence="4" type="ORF">GFB56_35575</name>
</gene>
<evidence type="ECO:0000313" key="5">
    <source>
        <dbReference type="Proteomes" id="UP000744980"/>
    </source>
</evidence>
<dbReference type="PROSITE" id="PS50893">
    <property type="entry name" value="ABC_TRANSPORTER_2"/>
    <property type="match status" value="1"/>
</dbReference>
<protein>
    <submittedName>
        <fullName evidence="4">ATP-binding cassette domain-containing protein</fullName>
    </submittedName>
</protein>
<organism evidence="4 5">
    <name type="scientific">Ensifer canadensis</name>
    <dbReference type="NCBI Taxonomy" id="555315"/>
    <lineage>
        <taxon>Bacteria</taxon>
        <taxon>Pseudomonadati</taxon>
        <taxon>Pseudomonadota</taxon>
        <taxon>Alphaproteobacteria</taxon>
        <taxon>Hyphomicrobiales</taxon>
        <taxon>Rhizobiaceae</taxon>
        <taxon>Sinorhizobium/Ensifer group</taxon>
        <taxon>Ensifer</taxon>
    </lineage>
</organism>
<dbReference type="GO" id="GO:0016887">
    <property type="term" value="F:ATP hydrolysis activity"/>
    <property type="evidence" value="ECO:0007669"/>
    <property type="project" value="InterPro"/>
</dbReference>
<accession>A0AAW4FXL4</accession>